<keyword evidence="2" id="KW-1185">Reference proteome</keyword>
<dbReference type="EMBL" id="CP036433">
    <property type="protein sequence ID" value="QDU94490.1"/>
    <property type="molecule type" value="Genomic_DNA"/>
</dbReference>
<name>A0A518DRL8_9BACT</name>
<organism evidence="1 2">
    <name type="scientific">Lignipirellula cremea</name>
    <dbReference type="NCBI Taxonomy" id="2528010"/>
    <lineage>
        <taxon>Bacteria</taxon>
        <taxon>Pseudomonadati</taxon>
        <taxon>Planctomycetota</taxon>
        <taxon>Planctomycetia</taxon>
        <taxon>Pirellulales</taxon>
        <taxon>Pirellulaceae</taxon>
        <taxon>Lignipirellula</taxon>
    </lineage>
</organism>
<dbReference type="KEGG" id="lcre:Pla8534_22810"/>
<reference evidence="1 2" key="1">
    <citation type="submission" date="2019-02" db="EMBL/GenBank/DDBJ databases">
        <title>Deep-cultivation of Planctomycetes and their phenomic and genomic characterization uncovers novel biology.</title>
        <authorList>
            <person name="Wiegand S."/>
            <person name="Jogler M."/>
            <person name="Boedeker C."/>
            <person name="Pinto D."/>
            <person name="Vollmers J."/>
            <person name="Rivas-Marin E."/>
            <person name="Kohn T."/>
            <person name="Peeters S.H."/>
            <person name="Heuer A."/>
            <person name="Rast P."/>
            <person name="Oberbeckmann S."/>
            <person name="Bunk B."/>
            <person name="Jeske O."/>
            <person name="Meyerdierks A."/>
            <person name="Storesund J.E."/>
            <person name="Kallscheuer N."/>
            <person name="Luecker S."/>
            <person name="Lage O.M."/>
            <person name="Pohl T."/>
            <person name="Merkel B.J."/>
            <person name="Hornburger P."/>
            <person name="Mueller R.-W."/>
            <person name="Bruemmer F."/>
            <person name="Labrenz M."/>
            <person name="Spormann A.M."/>
            <person name="Op den Camp H."/>
            <person name="Overmann J."/>
            <person name="Amann R."/>
            <person name="Jetten M.S.M."/>
            <person name="Mascher T."/>
            <person name="Medema M.H."/>
            <person name="Devos D.P."/>
            <person name="Kaster A.-K."/>
            <person name="Ovreas L."/>
            <person name="Rohde M."/>
            <person name="Galperin M.Y."/>
            <person name="Jogler C."/>
        </authorList>
    </citation>
    <scope>NUCLEOTIDE SEQUENCE [LARGE SCALE GENOMIC DNA]</scope>
    <source>
        <strain evidence="1 2">Pla85_3_4</strain>
    </source>
</reference>
<protein>
    <submittedName>
        <fullName evidence="1">Uncharacterized protein</fullName>
    </submittedName>
</protein>
<evidence type="ECO:0000313" key="1">
    <source>
        <dbReference type="EMBL" id="QDU94490.1"/>
    </source>
</evidence>
<accession>A0A518DRL8</accession>
<dbReference type="Proteomes" id="UP000317648">
    <property type="component" value="Chromosome"/>
</dbReference>
<evidence type="ECO:0000313" key="2">
    <source>
        <dbReference type="Proteomes" id="UP000317648"/>
    </source>
</evidence>
<gene>
    <name evidence="1" type="ORF">Pla8534_22810</name>
</gene>
<sequence>MQLAGVSGEYVRQPPLAVGVERESNEQSRVSVLSSLETRRSLTRGRIHHEVSF</sequence>
<proteinExistence type="predicted"/>
<dbReference type="AlphaFoldDB" id="A0A518DRL8"/>